<dbReference type="PANTHER" id="PTHR13136">
    <property type="entry name" value="TESTIS DEVELOPMENT PROTEIN PRTD"/>
    <property type="match status" value="1"/>
</dbReference>
<dbReference type="InterPro" id="IPR026555">
    <property type="entry name" value="NSL3/Tex30"/>
</dbReference>
<feature type="domain" description="KANL3/Tex30 alpha/beta hydrolase-like" evidence="1">
    <location>
        <begin position="23"/>
        <end position="215"/>
    </location>
</feature>
<evidence type="ECO:0000259" key="1">
    <source>
        <dbReference type="Pfam" id="PF20408"/>
    </source>
</evidence>
<evidence type="ECO:0000313" key="2">
    <source>
        <dbReference type="EMBL" id="QNE33761.1"/>
    </source>
</evidence>
<proteinExistence type="predicted"/>
<dbReference type="PANTHER" id="PTHR13136:SF11">
    <property type="entry name" value="TESTIS-EXPRESSED PROTEIN 30"/>
    <property type="match status" value="1"/>
</dbReference>
<keyword evidence="2" id="KW-0378">Hydrolase</keyword>
<name>A0A7G6Y5J6_9MICO</name>
<dbReference type="Proteomes" id="UP000515511">
    <property type="component" value="Chromosome"/>
</dbReference>
<dbReference type="SUPFAM" id="SSF53474">
    <property type="entry name" value="alpha/beta-Hydrolases"/>
    <property type="match status" value="1"/>
</dbReference>
<reference evidence="3" key="1">
    <citation type="submission" date="2019-09" db="EMBL/GenBank/DDBJ databases">
        <title>Antimicrobial potential of Antarctic Bacteria.</title>
        <authorList>
            <person name="Benaud N."/>
            <person name="Edwards R.J."/>
            <person name="Ferrari B.C."/>
        </authorList>
    </citation>
    <scope>NUCLEOTIDE SEQUENCE [LARGE SCALE GENOMIC DNA]</scope>
    <source>
        <strain evidence="3">INR9</strain>
    </source>
</reference>
<dbReference type="GO" id="GO:0016787">
    <property type="term" value="F:hydrolase activity"/>
    <property type="evidence" value="ECO:0007669"/>
    <property type="project" value="UniProtKB-KW"/>
</dbReference>
<dbReference type="Pfam" id="PF20408">
    <property type="entry name" value="Abhydrolase_11"/>
    <property type="match status" value="1"/>
</dbReference>
<dbReference type="AlphaFoldDB" id="A0A7G6Y5J6"/>
<protein>
    <submittedName>
        <fullName evidence="2">Hydrolase</fullName>
    </submittedName>
</protein>
<dbReference type="RefSeq" id="WP_185276930.1">
    <property type="nucleotide sequence ID" value="NZ_CP043641.1"/>
</dbReference>
<dbReference type="KEGG" id="lse:F1C12_00445"/>
<gene>
    <name evidence="2" type="ORF">F1C12_00445</name>
</gene>
<dbReference type="InterPro" id="IPR029058">
    <property type="entry name" value="AB_hydrolase_fold"/>
</dbReference>
<sequence length="224" mass="22514">MDVDVPTAAGPGRLVVAPAERPRALLWLGHGAGGGIGAADLSPLASALPALGVTVALFEQPWRVAGKKVASRPPALDAAWLEAAPVVAELAGGLPVIVGGRSAGARVACRTAGATGAAAVVCLAFPLHPPGRPAVTRLDELLTPTVPVLVLQGDRDTFGGAELLRTEVAAAPGDHANVRIVPVAGADHGMKTLKVSALTARDVRELVVATTSAFVDDVLSPSAR</sequence>
<dbReference type="Gene3D" id="3.40.50.1820">
    <property type="entry name" value="alpha/beta hydrolase"/>
    <property type="match status" value="1"/>
</dbReference>
<organism evidence="2 3">
    <name type="scientific">Leifsonia shinshuensis</name>
    <dbReference type="NCBI Taxonomy" id="150026"/>
    <lineage>
        <taxon>Bacteria</taxon>
        <taxon>Bacillati</taxon>
        <taxon>Actinomycetota</taxon>
        <taxon>Actinomycetes</taxon>
        <taxon>Micrococcales</taxon>
        <taxon>Microbacteriaceae</taxon>
        <taxon>Leifsonia</taxon>
    </lineage>
</organism>
<dbReference type="InterPro" id="IPR046879">
    <property type="entry name" value="KANL3/Tex30_Abhydrolase"/>
</dbReference>
<accession>A0A7G6Y5J6</accession>
<evidence type="ECO:0000313" key="3">
    <source>
        <dbReference type="Proteomes" id="UP000515511"/>
    </source>
</evidence>
<dbReference type="EMBL" id="CP043641">
    <property type="protein sequence ID" value="QNE33761.1"/>
    <property type="molecule type" value="Genomic_DNA"/>
</dbReference>